<dbReference type="Gene3D" id="3.40.1400.10">
    <property type="entry name" value="Sugar-phosphate isomerase, RpiB/LacA/LacB"/>
    <property type="match status" value="1"/>
</dbReference>
<proteinExistence type="inferred from homology"/>
<evidence type="ECO:0000256" key="3">
    <source>
        <dbReference type="PIRSR" id="PIRSR005384-1"/>
    </source>
</evidence>
<dbReference type="PANTHER" id="PTHR43732">
    <property type="entry name" value="RIBOSE 5-PHOSPHATE ISOMERASE-RELATED"/>
    <property type="match status" value="1"/>
</dbReference>
<dbReference type="AlphaFoldDB" id="A0AAE3JCE4"/>
<dbReference type="GO" id="GO:0005975">
    <property type="term" value="P:carbohydrate metabolic process"/>
    <property type="evidence" value="ECO:0007669"/>
    <property type="project" value="InterPro"/>
</dbReference>
<feature type="binding site" evidence="4">
    <location>
        <begin position="65"/>
        <end position="69"/>
    </location>
    <ligand>
        <name>D-ribulose 5-phosphate</name>
        <dbReference type="ChEBI" id="CHEBI:58121"/>
    </ligand>
</feature>
<protein>
    <submittedName>
        <fullName evidence="5">Ribose 5-phosphate isomerase B</fullName>
        <ecNumber evidence="5">5.3.1.6</ecNumber>
    </submittedName>
</protein>
<reference evidence="5 6" key="1">
    <citation type="submission" date="2021-10" db="EMBL/GenBank/DDBJ databases">
        <title>Anaerobic single-cell dispensing facilitates the cultivation of human gut bacteria.</title>
        <authorList>
            <person name="Afrizal A."/>
        </authorList>
    </citation>
    <scope>NUCLEOTIDE SEQUENCE [LARGE SCALE GENOMIC DNA]</scope>
    <source>
        <strain evidence="5 6">CLA-AA-H224</strain>
    </source>
</reference>
<keyword evidence="6" id="KW-1185">Reference proteome</keyword>
<dbReference type="Pfam" id="PF02502">
    <property type="entry name" value="LacAB_rpiB"/>
    <property type="match status" value="1"/>
</dbReference>
<comment type="similarity">
    <text evidence="1">Belongs to the LacAB/RpiB family.</text>
</comment>
<accession>A0AAE3JCE4</accession>
<feature type="binding site" evidence="4">
    <location>
        <position position="136"/>
    </location>
    <ligand>
        <name>D-ribulose 5-phosphate</name>
        <dbReference type="ChEBI" id="CHEBI:58121"/>
    </ligand>
</feature>
<sequence>MIALGCDHGGYELKQEIIKYLEENNLPFKDFGCYDNSSVDYPIYARKVTDAITHGECDKGILICGTGIGISIAANKVPGIRAALCTDCFCAEATRLHNDANILCMGGRVVGPGLAVKITDTFLNTPFSNDERHIRRINLIENRDPSEN</sequence>
<dbReference type="Proteomes" id="UP001198200">
    <property type="component" value="Unassembled WGS sequence"/>
</dbReference>
<dbReference type="PANTHER" id="PTHR43732:SF1">
    <property type="entry name" value="RIBOSE 5-PHOSPHATE ISOMERASE"/>
    <property type="match status" value="1"/>
</dbReference>
<dbReference type="InterPro" id="IPR051812">
    <property type="entry name" value="SPI_LacAB/RpiB"/>
</dbReference>
<feature type="binding site" evidence="4">
    <location>
        <position position="132"/>
    </location>
    <ligand>
        <name>D-ribulose 5-phosphate</name>
        <dbReference type="ChEBI" id="CHEBI:58121"/>
    </ligand>
</feature>
<dbReference type="EC" id="5.3.1.6" evidence="5"/>
<feature type="active site" description="Proton donor" evidence="3">
    <location>
        <position position="97"/>
    </location>
</feature>
<keyword evidence="2 5" id="KW-0413">Isomerase</keyword>
<evidence type="ECO:0000256" key="1">
    <source>
        <dbReference type="ARBA" id="ARBA00008754"/>
    </source>
</evidence>
<feature type="binding site" evidence="4">
    <location>
        <begin position="7"/>
        <end position="8"/>
    </location>
    <ligand>
        <name>D-ribulose 5-phosphate</name>
        <dbReference type="ChEBI" id="CHEBI:58121"/>
    </ligand>
</feature>
<feature type="binding site" evidence="4">
    <location>
        <position position="108"/>
    </location>
    <ligand>
        <name>D-ribulose 5-phosphate</name>
        <dbReference type="ChEBI" id="CHEBI:58121"/>
    </ligand>
</feature>
<dbReference type="InterPro" id="IPR003500">
    <property type="entry name" value="RpiB_LacA_LacB"/>
</dbReference>
<dbReference type="SUPFAM" id="SSF89623">
    <property type="entry name" value="Ribose/Galactose isomerase RpiB/AlsB"/>
    <property type="match status" value="1"/>
</dbReference>
<dbReference type="InterPro" id="IPR004785">
    <property type="entry name" value="RpiB"/>
</dbReference>
<dbReference type="GO" id="GO:0004751">
    <property type="term" value="F:ribose-5-phosphate isomerase activity"/>
    <property type="evidence" value="ECO:0007669"/>
    <property type="project" value="UniProtKB-EC"/>
</dbReference>
<dbReference type="NCBIfam" id="TIGR00689">
    <property type="entry name" value="rpiB_lacA_lacB"/>
    <property type="match status" value="1"/>
</dbReference>
<evidence type="ECO:0000313" key="5">
    <source>
        <dbReference type="EMBL" id="MCC2220737.1"/>
    </source>
</evidence>
<dbReference type="InterPro" id="IPR036569">
    <property type="entry name" value="RpiB_LacA_LacB_sf"/>
</dbReference>
<gene>
    <name evidence="5" type="primary">rpiB</name>
    <name evidence="5" type="ORF">LKD48_03625</name>
</gene>
<name>A0AAE3JCE4_9FIRM</name>
<dbReference type="RefSeq" id="WP_066557137.1">
    <property type="nucleotide sequence ID" value="NZ_JAJEQN010000006.1"/>
</dbReference>
<evidence type="ECO:0000256" key="2">
    <source>
        <dbReference type="ARBA" id="ARBA00023235"/>
    </source>
</evidence>
<evidence type="ECO:0000256" key="4">
    <source>
        <dbReference type="PIRSR" id="PIRSR005384-2"/>
    </source>
</evidence>
<evidence type="ECO:0000313" key="6">
    <source>
        <dbReference type="Proteomes" id="UP001198200"/>
    </source>
</evidence>
<dbReference type="NCBIfam" id="TIGR01120">
    <property type="entry name" value="rpiB"/>
    <property type="match status" value="1"/>
</dbReference>
<dbReference type="NCBIfam" id="NF004051">
    <property type="entry name" value="PRK05571.1"/>
    <property type="match status" value="1"/>
</dbReference>
<dbReference type="EMBL" id="JAJEQN010000006">
    <property type="protein sequence ID" value="MCC2220737.1"/>
    <property type="molecule type" value="Genomic_DNA"/>
</dbReference>
<organism evidence="5 6">
    <name type="scientific">Anthropogastromicrobium aceti</name>
    <dbReference type="NCBI Taxonomy" id="2981768"/>
    <lineage>
        <taxon>Bacteria</taxon>
        <taxon>Bacillati</taxon>
        <taxon>Bacillota</taxon>
        <taxon>Clostridia</taxon>
        <taxon>Lachnospirales</taxon>
        <taxon>Lachnospiraceae</taxon>
        <taxon>Anthropogastromicrobium</taxon>
    </lineage>
</organism>
<feature type="binding site" evidence="4">
    <location>
        <position position="98"/>
    </location>
    <ligand>
        <name>D-ribulose 5-phosphate</name>
        <dbReference type="ChEBI" id="CHEBI:58121"/>
    </ligand>
</feature>
<dbReference type="PIRSF" id="PIRSF005384">
    <property type="entry name" value="RpiB_LacA_B"/>
    <property type="match status" value="1"/>
</dbReference>
<comment type="caution">
    <text evidence="5">The sequence shown here is derived from an EMBL/GenBank/DDBJ whole genome shotgun (WGS) entry which is preliminary data.</text>
</comment>
<feature type="active site" description="Proton acceptor" evidence="3">
    <location>
        <position position="64"/>
    </location>
</feature>